<dbReference type="EMBL" id="JABWDY010017664">
    <property type="protein sequence ID" value="KAF5195205.1"/>
    <property type="molecule type" value="Genomic_DNA"/>
</dbReference>
<gene>
    <name evidence="1" type="ORF">FRX31_015207</name>
</gene>
<sequence>MGLWEHEFAHCAVPFSASYAVAAEYHYKSEWEVVVRRVQSFVETLDILKSKNSNPFSNGSSAVSVTTKWQKFEYGVGSLSAPVTTTASTKVTRDWELFD</sequence>
<dbReference type="AlphaFoldDB" id="A0A7J6WFL2"/>
<name>A0A7J6WFL2_THATH</name>
<accession>A0A7J6WFL2</accession>
<organism evidence="1 2">
    <name type="scientific">Thalictrum thalictroides</name>
    <name type="common">Rue-anemone</name>
    <name type="synonym">Anemone thalictroides</name>
    <dbReference type="NCBI Taxonomy" id="46969"/>
    <lineage>
        <taxon>Eukaryota</taxon>
        <taxon>Viridiplantae</taxon>
        <taxon>Streptophyta</taxon>
        <taxon>Embryophyta</taxon>
        <taxon>Tracheophyta</taxon>
        <taxon>Spermatophyta</taxon>
        <taxon>Magnoliopsida</taxon>
        <taxon>Ranunculales</taxon>
        <taxon>Ranunculaceae</taxon>
        <taxon>Thalictroideae</taxon>
        <taxon>Thalictrum</taxon>
    </lineage>
</organism>
<evidence type="ECO:0000313" key="2">
    <source>
        <dbReference type="Proteomes" id="UP000554482"/>
    </source>
</evidence>
<keyword evidence="2" id="KW-1185">Reference proteome</keyword>
<reference evidence="1 2" key="1">
    <citation type="submission" date="2020-06" db="EMBL/GenBank/DDBJ databases">
        <title>Transcriptomic and genomic resources for Thalictrum thalictroides and T. hernandezii: Facilitating candidate gene discovery in an emerging model plant lineage.</title>
        <authorList>
            <person name="Arias T."/>
            <person name="Riano-Pachon D.M."/>
            <person name="Di Stilio V.S."/>
        </authorList>
    </citation>
    <scope>NUCLEOTIDE SEQUENCE [LARGE SCALE GENOMIC DNA]</scope>
    <source>
        <strain evidence="2">cv. WT478/WT964</strain>
        <tissue evidence="1">Leaves</tissue>
    </source>
</reference>
<dbReference type="Proteomes" id="UP000554482">
    <property type="component" value="Unassembled WGS sequence"/>
</dbReference>
<comment type="caution">
    <text evidence="1">The sequence shown here is derived from an EMBL/GenBank/DDBJ whole genome shotgun (WGS) entry which is preliminary data.</text>
</comment>
<proteinExistence type="predicted"/>
<evidence type="ECO:0000313" key="1">
    <source>
        <dbReference type="EMBL" id="KAF5195205.1"/>
    </source>
</evidence>
<dbReference type="OrthoDB" id="417450at2759"/>
<protein>
    <submittedName>
        <fullName evidence="1">Uncharacterized protein</fullName>
    </submittedName>
</protein>